<accession>A0A1C3ED90</accession>
<dbReference type="InterPro" id="IPR010791">
    <property type="entry name" value="AttH_dom"/>
</dbReference>
<comment type="caution">
    <text evidence="3">The sequence shown here is derived from an EMBL/GenBank/DDBJ whole genome shotgun (WGS) entry which is preliminary data.</text>
</comment>
<reference evidence="3 4" key="1">
    <citation type="submission" date="2016-05" db="EMBL/GenBank/DDBJ databases">
        <title>Genomic Taxonomy of the Vibrionaceae.</title>
        <authorList>
            <person name="Gomez-Gil B."/>
            <person name="Enciso-Ibarra J."/>
        </authorList>
    </citation>
    <scope>NUCLEOTIDE SEQUENCE [LARGE SCALE GENOMIC DNA]</scope>
    <source>
        <strain evidence="3 4">CAIM 1920</strain>
    </source>
</reference>
<dbReference type="PANTHER" id="PTHR38591:SF1">
    <property type="entry name" value="BLL1000 PROTEIN"/>
    <property type="match status" value="1"/>
</dbReference>
<evidence type="ECO:0000313" key="4">
    <source>
        <dbReference type="Proteomes" id="UP000094936"/>
    </source>
</evidence>
<dbReference type="EMBL" id="LYBM01000039">
    <property type="protein sequence ID" value="ODA31211.1"/>
    <property type="molecule type" value="Genomic_DNA"/>
</dbReference>
<protein>
    <submittedName>
        <fullName evidence="3">ABC transporter</fullName>
    </submittedName>
</protein>
<keyword evidence="4" id="KW-1185">Reference proteome</keyword>
<keyword evidence="1" id="KW-0812">Transmembrane</keyword>
<evidence type="ECO:0000313" key="3">
    <source>
        <dbReference type="EMBL" id="ODA31211.1"/>
    </source>
</evidence>
<name>A0A1C3ED90_9GAMM</name>
<dbReference type="AlphaFoldDB" id="A0A1C3ED90"/>
<dbReference type="Proteomes" id="UP000094936">
    <property type="component" value="Unassembled WGS sequence"/>
</dbReference>
<gene>
    <name evidence="3" type="ORF">A8L45_17780</name>
</gene>
<keyword evidence="1" id="KW-1133">Transmembrane helix</keyword>
<dbReference type="InterPro" id="IPR023374">
    <property type="entry name" value="AttH-like_dom_sf"/>
</dbReference>
<evidence type="ECO:0000256" key="1">
    <source>
        <dbReference type="SAM" id="Phobius"/>
    </source>
</evidence>
<organism evidence="3 4">
    <name type="scientific">Veronia pacifica</name>
    <dbReference type="NCBI Taxonomy" id="1080227"/>
    <lineage>
        <taxon>Bacteria</taxon>
        <taxon>Pseudomonadati</taxon>
        <taxon>Pseudomonadota</taxon>
        <taxon>Gammaproteobacteria</taxon>
        <taxon>Vibrionales</taxon>
        <taxon>Vibrionaceae</taxon>
        <taxon>Veronia</taxon>
    </lineage>
</organism>
<dbReference type="Gene3D" id="2.40.370.10">
    <property type="entry name" value="AttH-like domain"/>
    <property type="match status" value="2"/>
</dbReference>
<feature type="domain" description="AttH" evidence="2">
    <location>
        <begin position="74"/>
        <end position="243"/>
    </location>
</feature>
<sequence>MTDRKQKKLKKLVVCLSFILVTLVVIVVMRVNDPQNGQIVSLLTMDSNKNFSPVVPGYEIKFPKDYGVHPGFRHEWWYVTANVRDQEGNEYGIQWTVFRFATEPQQKSGWFSNQIFMAHTVVTTDSNTYAFERFGRGGIGQAGVSRSPYSVWLDNWQWQAESEEPFPAILSAEENQTGFELALRQTMEPVMQGKQGFSRKHPKENLASYYFSVPQISIEGKLKIDGVVRDVSGKGWLDREWGSSTLSAEQSGWDWFSVHLDDGSSLMVYQLRGEQSDFRFASLTDKLGVTTLIDNDAISIEPTEKFQVKNDKQLPLIWTINLKEQNQTYIVQPLNKNNWLDFALPYWEGPISVSGSQKGKGFMELTGY</sequence>
<dbReference type="STRING" id="1080227.A8L45_17780"/>
<feature type="transmembrane region" description="Helical" evidence="1">
    <location>
        <begin position="12"/>
        <end position="31"/>
    </location>
</feature>
<proteinExistence type="predicted"/>
<dbReference type="RefSeq" id="WP_068904710.1">
    <property type="nucleotide sequence ID" value="NZ_JBHUIF010000029.1"/>
</dbReference>
<keyword evidence="1" id="KW-0472">Membrane</keyword>
<evidence type="ECO:0000259" key="2">
    <source>
        <dbReference type="Pfam" id="PF07143"/>
    </source>
</evidence>
<dbReference type="Pfam" id="PF17186">
    <property type="entry name" value="Lipocalin_9"/>
    <property type="match status" value="1"/>
</dbReference>
<dbReference type="SUPFAM" id="SSF159245">
    <property type="entry name" value="AttH-like"/>
    <property type="match status" value="1"/>
</dbReference>
<dbReference type="Pfam" id="PF07143">
    <property type="entry name" value="CrtC"/>
    <property type="match status" value="1"/>
</dbReference>
<dbReference type="PANTHER" id="PTHR38591">
    <property type="entry name" value="HYDROLASE"/>
    <property type="match status" value="1"/>
</dbReference>